<dbReference type="PRINTS" id="PR00315">
    <property type="entry name" value="ELONGATNFCT"/>
</dbReference>
<keyword evidence="8" id="KW-0251">Elongation factor</keyword>
<dbReference type="SUPFAM" id="SSF54980">
    <property type="entry name" value="EF-G C-terminal domain-like"/>
    <property type="match status" value="2"/>
</dbReference>
<dbReference type="PROSITE" id="PS00301">
    <property type="entry name" value="G_TR_1"/>
    <property type="match status" value="1"/>
</dbReference>
<sequence>MQHIRNFSIIAHIDHGKSTLADRLIQTCGGLSDREMEAQVLDSMDLERERGITIKAQTASLQYKARDGQVYNLNLIDTPGHVDFSYEVSRSLSACEGALLVVDATQGVEAQTVANCYTAIELGVEVLPVLNKMDLPSANPDGARQEVEDVIGIDATEAIPCSAKTGMGVEDILEMVVAKVPPPRGNPDGPLKALIIDSWFDNYVGVVMLVRVVDGEMRPKDKLLFMSTGAQHLCEQVGVFSPKSLSREALRAGEVGFVIAGIKELKSAKVGDTITVVNRPAAEPLEGFKEIKPQVFAGLYPVESSEYDQLRDSLEKLKLNDASLQYEPEVSQALGFGFRCGFLGLLHMEIVQERLEREFDMDLITTAPTVVYEVLMNDNSVIKVENPAKLPESNKMQEVREPIITATIFVPQDYLGPVMTLCNQKRGSQVDMHYHGRQVKLVYDMPMAEVVMDFFDKLKSVSRGYASLDYDFKEYRAADVVKLDVLVSSEKVDALSVIVHRANATYRGRDLVTRLRGLIPRQMFDVPVQAAIGSNILARETIKAMRKNVLAKCYGGDITRKKKLLEKQKEGKKRMKMVGNVEIPQEAFLAVLRTDEG</sequence>
<dbReference type="InterPro" id="IPR035647">
    <property type="entry name" value="EFG_III/V"/>
</dbReference>
<keyword evidence="3 6" id="KW-0378">Hydrolase</keyword>
<dbReference type="Pfam" id="PF03144">
    <property type="entry name" value="GTP_EFTU_D2"/>
    <property type="match status" value="1"/>
</dbReference>
<keyword evidence="5 6" id="KW-0342">GTP-binding</keyword>
<dbReference type="Gene3D" id="3.30.70.2570">
    <property type="entry name" value="Elongation factor 4, C-terminal domain"/>
    <property type="match status" value="1"/>
</dbReference>
<dbReference type="PANTHER" id="PTHR43512:SF4">
    <property type="entry name" value="TRANSLATION FACTOR GUF1 HOMOLOG, CHLOROPLASTIC"/>
    <property type="match status" value="1"/>
</dbReference>
<proteinExistence type="inferred from homology"/>
<dbReference type="InterPro" id="IPR004161">
    <property type="entry name" value="EFTu-like_2"/>
</dbReference>
<feature type="domain" description="Tr-type G" evidence="7">
    <location>
        <begin position="2"/>
        <end position="184"/>
    </location>
</feature>
<accession>A0ABX2IIU8</accession>
<keyword evidence="2 6" id="KW-0547">Nucleotide-binding</keyword>
<dbReference type="InterPro" id="IPR031157">
    <property type="entry name" value="G_TR_CS"/>
</dbReference>
<dbReference type="NCBIfam" id="TIGR00231">
    <property type="entry name" value="small_GTP"/>
    <property type="match status" value="1"/>
</dbReference>
<dbReference type="EC" id="3.6.5.n1" evidence="6"/>
<dbReference type="Pfam" id="PF00009">
    <property type="entry name" value="GTP_EFTU"/>
    <property type="match status" value="1"/>
</dbReference>
<dbReference type="GO" id="GO:0016787">
    <property type="term" value="F:hydrolase activity"/>
    <property type="evidence" value="ECO:0007669"/>
    <property type="project" value="UniProtKB-KW"/>
</dbReference>
<evidence type="ECO:0000313" key="9">
    <source>
        <dbReference type="Proteomes" id="UP000778523"/>
    </source>
</evidence>
<dbReference type="Gene3D" id="2.40.30.10">
    <property type="entry name" value="Translation factors"/>
    <property type="match status" value="1"/>
</dbReference>
<evidence type="ECO:0000256" key="1">
    <source>
        <dbReference type="ARBA" id="ARBA00005454"/>
    </source>
</evidence>
<dbReference type="Pfam" id="PF06421">
    <property type="entry name" value="LepA_C"/>
    <property type="match status" value="1"/>
</dbReference>
<evidence type="ECO:0000256" key="2">
    <source>
        <dbReference type="ARBA" id="ARBA00022741"/>
    </source>
</evidence>
<dbReference type="InterPro" id="IPR027417">
    <property type="entry name" value="P-loop_NTPase"/>
</dbReference>
<dbReference type="InterPro" id="IPR005225">
    <property type="entry name" value="Small_GTP-bd"/>
</dbReference>
<evidence type="ECO:0000256" key="6">
    <source>
        <dbReference type="HAMAP-Rule" id="MF_00071"/>
    </source>
</evidence>
<dbReference type="RefSeq" id="WP_170022962.1">
    <property type="nucleotide sequence ID" value="NZ_JABCSC020000004.1"/>
</dbReference>
<dbReference type="InterPro" id="IPR000640">
    <property type="entry name" value="EFG_V-like"/>
</dbReference>
<dbReference type="SUPFAM" id="SSF50447">
    <property type="entry name" value="Translation proteins"/>
    <property type="match status" value="1"/>
</dbReference>
<feature type="binding site" evidence="6">
    <location>
        <begin position="14"/>
        <end position="19"/>
    </location>
    <ligand>
        <name>GTP</name>
        <dbReference type="ChEBI" id="CHEBI:37565"/>
    </ligand>
</feature>
<evidence type="ECO:0000256" key="4">
    <source>
        <dbReference type="ARBA" id="ARBA00022917"/>
    </source>
</evidence>
<dbReference type="CDD" id="cd16260">
    <property type="entry name" value="EF4_III"/>
    <property type="match status" value="1"/>
</dbReference>
<evidence type="ECO:0000313" key="8">
    <source>
        <dbReference type="EMBL" id="NSL56660.1"/>
    </source>
</evidence>
<dbReference type="InterPro" id="IPR035654">
    <property type="entry name" value="LepA_IV"/>
</dbReference>
<keyword evidence="9" id="KW-1185">Reference proteome</keyword>
<comment type="similarity">
    <text evidence="1 6">Belongs to the TRAFAC class translation factor GTPase superfamily. Classic translation factor GTPase family. LepA subfamily.</text>
</comment>
<dbReference type="CDD" id="cd03709">
    <property type="entry name" value="lepA_C"/>
    <property type="match status" value="1"/>
</dbReference>
<dbReference type="Gene3D" id="3.30.70.870">
    <property type="entry name" value="Elongation Factor G (Translational Gtpase), domain 3"/>
    <property type="match status" value="1"/>
</dbReference>
<keyword evidence="6" id="KW-0472">Membrane</keyword>
<dbReference type="NCBIfam" id="TIGR01393">
    <property type="entry name" value="lepA"/>
    <property type="match status" value="1"/>
</dbReference>
<dbReference type="Gene3D" id="3.40.50.300">
    <property type="entry name" value="P-loop containing nucleotide triphosphate hydrolases"/>
    <property type="match status" value="1"/>
</dbReference>
<dbReference type="CDD" id="cd01890">
    <property type="entry name" value="LepA"/>
    <property type="match status" value="1"/>
</dbReference>
<evidence type="ECO:0000256" key="3">
    <source>
        <dbReference type="ARBA" id="ARBA00022801"/>
    </source>
</evidence>
<keyword evidence="6" id="KW-1003">Cell membrane</keyword>
<evidence type="ECO:0000259" key="7">
    <source>
        <dbReference type="PROSITE" id="PS51722"/>
    </source>
</evidence>
<dbReference type="SUPFAM" id="SSF52540">
    <property type="entry name" value="P-loop containing nucleoside triphosphate hydrolases"/>
    <property type="match status" value="1"/>
</dbReference>
<dbReference type="InterPro" id="IPR013842">
    <property type="entry name" value="LepA_CTD"/>
</dbReference>
<dbReference type="HAMAP" id="MF_00071">
    <property type="entry name" value="LepA"/>
    <property type="match status" value="1"/>
</dbReference>
<comment type="catalytic activity">
    <reaction evidence="6">
        <text>GTP + H2O = GDP + phosphate + H(+)</text>
        <dbReference type="Rhea" id="RHEA:19669"/>
        <dbReference type="ChEBI" id="CHEBI:15377"/>
        <dbReference type="ChEBI" id="CHEBI:15378"/>
        <dbReference type="ChEBI" id="CHEBI:37565"/>
        <dbReference type="ChEBI" id="CHEBI:43474"/>
        <dbReference type="ChEBI" id="CHEBI:58189"/>
        <dbReference type="EC" id="3.6.5.n1"/>
    </reaction>
</comment>
<dbReference type="PROSITE" id="PS51722">
    <property type="entry name" value="G_TR_2"/>
    <property type="match status" value="1"/>
</dbReference>
<dbReference type="Gene3D" id="3.30.70.240">
    <property type="match status" value="1"/>
</dbReference>
<dbReference type="InterPro" id="IPR000795">
    <property type="entry name" value="T_Tr_GTP-bd_dom"/>
</dbReference>
<dbReference type="Proteomes" id="UP000778523">
    <property type="component" value="Unassembled WGS sequence"/>
</dbReference>
<organism evidence="8 9">
    <name type="scientific">Uliginosibacterium aquaticum</name>
    <dbReference type="NCBI Taxonomy" id="2731212"/>
    <lineage>
        <taxon>Bacteria</taxon>
        <taxon>Pseudomonadati</taxon>
        <taxon>Pseudomonadota</taxon>
        <taxon>Betaproteobacteria</taxon>
        <taxon>Rhodocyclales</taxon>
        <taxon>Zoogloeaceae</taxon>
        <taxon>Uliginosibacterium</taxon>
    </lineage>
</organism>
<reference evidence="8 9" key="1">
    <citation type="submission" date="2020-06" db="EMBL/GenBank/DDBJ databases">
        <title>Draft genome of Uliginosibacterium sp. IMCC34675.</title>
        <authorList>
            <person name="Song J."/>
        </authorList>
    </citation>
    <scope>NUCLEOTIDE SEQUENCE [LARGE SCALE GENOMIC DNA]</scope>
    <source>
        <strain evidence="8 9">IMCC34675</strain>
    </source>
</reference>
<dbReference type="PANTHER" id="PTHR43512">
    <property type="entry name" value="TRANSLATION FACTOR GUF1-RELATED"/>
    <property type="match status" value="1"/>
</dbReference>
<dbReference type="InterPro" id="IPR006297">
    <property type="entry name" value="EF-4"/>
</dbReference>
<dbReference type="GO" id="GO:0003746">
    <property type="term" value="F:translation elongation factor activity"/>
    <property type="evidence" value="ECO:0007669"/>
    <property type="project" value="UniProtKB-KW"/>
</dbReference>
<dbReference type="InterPro" id="IPR038363">
    <property type="entry name" value="LepA_C_sf"/>
</dbReference>
<comment type="subcellular location">
    <subcellularLocation>
        <location evidence="6">Cell membrane</location>
        <topology evidence="6">Peripheral membrane protein</topology>
        <orientation evidence="6">Cytoplasmic side</orientation>
    </subcellularLocation>
</comment>
<dbReference type="InterPro" id="IPR009000">
    <property type="entry name" value="Transl_B-barrel_sf"/>
</dbReference>
<evidence type="ECO:0000256" key="5">
    <source>
        <dbReference type="ARBA" id="ARBA00023134"/>
    </source>
</evidence>
<comment type="caution">
    <text evidence="8">The sequence shown here is derived from an EMBL/GenBank/DDBJ whole genome shotgun (WGS) entry which is preliminary data.</text>
</comment>
<dbReference type="Pfam" id="PF00679">
    <property type="entry name" value="EFG_C"/>
    <property type="match status" value="1"/>
</dbReference>
<gene>
    <name evidence="6 8" type="primary">lepA</name>
    <name evidence="8" type="ORF">HJ583_016615</name>
</gene>
<protein>
    <recommendedName>
        <fullName evidence="6">Elongation factor 4</fullName>
        <shortName evidence="6">EF-4</shortName>
        <ecNumber evidence="6">3.6.5.n1</ecNumber>
    </recommendedName>
    <alternativeName>
        <fullName evidence="6">Ribosomal back-translocase LepA</fullName>
    </alternativeName>
</protein>
<dbReference type="EMBL" id="JABCSC020000004">
    <property type="protein sequence ID" value="NSL56660.1"/>
    <property type="molecule type" value="Genomic_DNA"/>
</dbReference>
<comment type="function">
    <text evidence="6">Required for accurate and efficient protein synthesis under certain stress conditions. May act as a fidelity factor of the translation reaction, by catalyzing a one-codon backward translocation of tRNAs on improperly translocated ribosomes. Back-translocation proceeds from a post-translocation (POST) complex to a pre-translocation (PRE) complex, thus giving elongation factor G a second chance to translocate the tRNAs correctly. Binds to ribosomes in a GTP-dependent manner.</text>
</comment>
<keyword evidence="4 6" id="KW-0648">Protein biosynthesis</keyword>
<feature type="binding site" evidence="6">
    <location>
        <begin position="131"/>
        <end position="134"/>
    </location>
    <ligand>
        <name>GTP</name>
        <dbReference type="ChEBI" id="CHEBI:37565"/>
    </ligand>
</feature>
<name>A0ABX2IIU8_9RHOO</name>